<name>A0A513ZZT1_9CAUD</name>
<keyword evidence="2" id="KW-1185">Reference proteome</keyword>
<sequence length="298" mass="34294">MGLKALIDCDIFRYEQGSVTMNHPLKITDEDGYIVKVPATKRKIESLVKAKIDEIISATGAEDYICVLSGTGNFRNDIAKQQPYKGNRDPNLSRPHHYETVGNYIVSTYNNIVVDGIEADDWLGIEQRKDLTSTIICSRDKDLGTVPGWHYRWQCGTSQPERPNHYISDFEAVKFFMFQMLIGDHTDNIPGCGKKQLVKWGKEPDGSPRMVERRKGVGEGAAKKILDKCSTVQEMYDAILEEYKVVFPDNYEEVMLENARLLYIGQTPDNLFEWNWLDFSCKSEWYSELKEEHQEKEE</sequence>
<accession>A0A513ZZT1</accession>
<gene>
    <name evidence="1" type="ORF">LAh6_43</name>
</gene>
<protein>
    <submittedName>
        <fullName evidence="1">Putative 5'-3' exonuclease</fullName>
    </submittedName>
</protein>
<proteinExistence type="predicted"/>
<dbReference type="EMBL" id="MK838112">
    <property type="protein sequence ID" value="QDH46505.1"/>
    <property type="molecule type" value="Genomic_DNA"/>
</dbReference>
<keyword evidence="1" id="KW-0269">Exonuclease</keyword>
<dbReference type="InterPro" id="IPR029060">
    <property type="entry name" value="PIN-like_dom_sf"/>
</dbReference>
<organism evidence="1 2">
    <name type="scientific">Aeromonas phage LAh_6</name>
    <dbReference type="NCBI Taxonomy" id="2591030"/>
    <lineage>
        <taxon>Viruses</taxon>
        <taxon>Duplodnaviria</taxon>
        <taxon>Heunggongvirae</taxon>
        <taxon>Uroviricota</taxon>
        <taxon>Caudoviricetes</taxon>
        <taxon>Grimontviridae</taxon>
        <taxon>Lahexavirus</taxon>
        <taxon>Lahexavirus LAh6</taxon>
    </lineage>
</organism>
<evidence type="ECO:0000313" key="1">
    <source>
        <dbReference type="EMBL" id="QDH46505.1"/>
    </source>
</evidence>
<dbReference type="Gene3D" id="3.40.50.1010">
    <property type="entry name" value="5'-nuclease"/>
    <property type="match status" value="1"/>
</dbReference>
<keyword evidence="1" id="KW-0378">Hydrolase</keyword>
<evidence type="ECO:0000313" key="2">
    <source>
        <dbReference type="Proteomes" id="UP000319466"/>
    </source>
</evidence>
<reference evidence="1 2" key="1">
    <citation type="submission" date="2019-04" db="EMBL/GenBank/DDBJ databases">
        <title>Novel bacteriophages capable of disrupting biofilms from clinical strains of Aeromonas hydrophila with intrinsic antibiotic resistance.</title>
        <authorList>
            <person name="Kabwe M."/>
            <person name="Brown T.L."/>
            <person name="Speirs L."/>
            <person name="Ku H."/>
            <person name="Leach M."/>
            <person name="Chan H.T."/>
            <person name="Petrovski S."/>
            <person name="Lock P."/>
            <person name="Tucci J."/>
        </authorList>
    </citation>
    <scope>NUCLEOTIDE SEQUENCE [LARGE SCALE GENOMIC DNA]</scope>
</reference>
<dbReference type="SUPFAM" id="SSF47807">
    <property type="entry name" value="5' to 3' exonuclease, C-terminal subdomain"/>
    <property type="match status" value="1"/>
</dbReference>
<keyword evidence="1" id="KW-0540">Nuclease</keyword>
<dbReference type="InterPro" id="IPR036279">
    <property type="entry name" value="5-3_exonuclease_C_sf"/>
</dbReference>
<dbReference type="SUPFAM" id="SSF88723">
    <property type="entry name" value="PIN domain-like"/>
    <property type="match status" value="1"/>
</dbReference>
<dbReference type="GO" id="GO:0004527">
    <property type="term" value="F:exonuclease activity"/>
    <property type="evidence" value="ECO:0007669"/>
    <property type="project" value="UniProtKB-KW"/>
</dbReference>
<dbReference type="Proteomes" id="UP000319466">
    <property type="component" value="Segment"/>
</dbReference>